<dbReference type="Gene3D" id="1.20.1600.10">
    <property type="entry name" value="Outer membrane efflux proteins (OEP)"/>
    <property type="match status" value="1"/>
</dbReference>
<comment type="caution">
    <text evidence="3">The sequence shown here is derived from an EMBL/GenBank/DDBJ whole genome shotgun (WGS) entry which is preliminary data.</text>
</comment>
<evidence type="ECO:0000256" key="2">
    <source>
        <dbReference type="RuleBase" id="RU362097"/>
    </source>
</evidence>
<dbReference type="NCBIfam" id="TIGR01845">
    <property type="entry name" value="outer_NodT"/>
    <property type="match status" value="1"/>
</dbReference>
<evidence type="ECO:0000313" key="3">
    <source>
        <dbReference type="EMBL" id="MFK2918793.1"/>
    </source>
</evidence>
<dbReference type="SUPFAM" id="SSF56954">
    <property type="entry name" value="Outer membrane efflux proteins (OEP)"/>
    <property type="match status" value="1"/>
</dbReference>
<dbReference type="InterPro" id="IPR010131">
    <property type="entry name" value="MdtP/NodT-like"/>
</dbReference>
<dbReference type="Pfam" id="PF02321">
    <property type="entry name" value="OEP"/>
    <property type="match status" value="2"/>
</dbReference>
<dbReference type="PANTHER" id="PTHR30203">
    <property type="entry name" value="OUTER MEMBRANE CATION EFFLUX PROTEIN"/>
    <property type="match status" value="1"/>
</dbReference>
<comment type="similarity">
    <text evidence="1 2">Belongs to the outer membrane factor (OMF) (TC 1.B.17) family.</text>
</comment>
<protein>
    <submittedName>
        <fullName evidence="3">Efflux transporter outer membrane subunit</fullName>
    </submittedName>
</protein>
<keyword evidence="2" id="KW-0564">Palmitate</keyword>
<dbReference type="PROSITE" id="PS51257">
    <property type="entry name" value="PROKAR_LIPOPROTEIN"/>
    <property type="match status" value="1"/>
</dbReference>
<keyword evidence="2" id="KW-0732">Signal</keyword>
<keyword evidence="2" id="KW-1134">Transmembrane beta strand</keyword>
<feature type="chain" id="PRO_5044952930" evidence="2">
    <location>
        <begin position="21"/>
        <end position="486"/>
    </location>
</feature>
<dbReference type="Proteomes" id="UP001620408">
    <property type="component" value="Unassembled WGS sequence"/>
</dbReference>
<evidence type="ECO:0000256" key="1">
    <source>
        <dbReference type="ARBA" id="ARBA00007613"/>
    </source>
</evidence>
<keyword evidence="2" id="KW-0449">Lipoprotein</keyword>
<reference evidence="3 4" key="1">
    <citation type="submission" date="2020-10" db="EMBL/GenBank/DDBJ databases">
        <title>Phylogeny of dyella-like bacteria.</title>
        <authorList>
            <person name="Fu J."/>
        </authorList>
    </citation>
    <scope>NUCLEOTIDE SEQUENCE [LARGE SCALE GENOMIC DNA]</scope>
    <source>
        <strain evidence="3 4">BB4</strain>
    </source>
</reference>
<dbReference type="Gene3D" id="2.20.200.10">
    <property type="entry name" value="Outer membrane efflux proteins (OEP)"/>
    <property type="match status" value="1"/>
</dbReference>
<comment type="subcellular location">
    <subcellularLocation>
        <location evidence="2">Cell outer membrane</location>
        <topology evidence="2">Lipid-anchor</topology>
    </subcellularLocation>
</comment>
<sequence>MSYLSMKHTATVALISTALAACSFAPPAKPPAQPSPASYTVEPVADHSAEAGGVAQRFALGARAVPEWWRSYGSDTLNSWVEEGLRNNPSLDAAKHTLEAVHQQFRAEVGEALLPSLDVGGQGNRQRALGMPKFGPPTNLYNVYAGQLNLSYTFDLFGAARYGVREAAAQVDLQSYEFDAARRTLAANIVVTAINASALAEQLSASERLAALAREQAGLTERAYQLGSASHDDLLSAQQNAASLEASLPPLRIQAQRSRHALATLLGRTPDQAPAALPLSQWKLPAEVPVSVPSDLLQQRPDVMAAEAAVHAASAQVGVATANMFPRISLSASLGTAAFKTANLFTGVGEVWSVGAAFAQPLFHGGALRAQRKAAIANYDASVSQYKQTVLNAFQNVADSLVALNQDALALQSAQSAASAARESFDHSQARYKLGAVSYPTTLASEQRWQNARLSDIQATAARLSDTAALFQAMGVQPSETPLAKD</sequence>
<gene>
    <name evidence="3" type="ORF">ISS97_16090</name>
</gene>
<dbReference type="PANTHER" id="PTHR30203:SF33">
    <property type="entry name" value="BLR4455 PROTEIN"/>
    <property type="match status" value="1"/>
</dbReference>
<organism evidence="3 4">
    <name type="scientific">Dyella koreensis</name>
    <dbReference type="NCBI Taxonomy" id="311235"/>
    <lineage>
        <taxon>Bacteria</taxon>
        <taxon>Pseudomonadati</taxon>
        <taxon>Pseudomonadota</taxon>
        <taxon>Gammaproteobacteria</taxon>
        <taxon>Lysobacterales</taxon>
        <taxon>Rhodanobacteraceae</taxon>
        <taxon>Dyella</taxon>
    </lineage>
</organism>
<name>A0ABW8K7C9_9GAMM</name>
<dbReference type="RefSeq" id="WP_379983591.1">
    <property type="nucleotide sequence ID" value="NZ_JADIKD010000012.1"/>
</dbReference>
<keyword evidence="4" id="KW-1185">Reference proteome</keyword>
<dbReference type="EMBL" id="JADIKD010000012">
    <property type="protein sequence ID" value="MFK2918793.1"/>
    <property type="molecule type" value="Genomic_DNA"/>
</dbReference>
<feature type="signal peptide" evidence="2">
    <location>
        <begin position="1"/>
        <end position="20"/>
    </location>
</feature>
<evidence type="ECO:0000313" key="4">
    <source>
        <dbReference type="Proteomes" id="UP001620408"/>
    </source>
</evidence>
<dbReference type="InterPro" id="IPR003423">
    <property type="entry name" value="OMP_efflux"/>
</dbReference>
<accession>A0ABW8K7C9</accession>
<keyword evidence="2" id="KW-0472">Membrane</keyword>
<keyword evidence="2" id="KW-0812">Transmembrane</keyword>
<proteinExistence type="inferred from homology"/>